<dbReference type="AlphaFoldDB" id="A0A6A5RPZ1"/>
<gene>
    <name evidence="1" type="ORF">M421DRAFT_101539</name>
</gene>
<evidence type="ECO:0000313" key="1">
    <source>
        <dbReference type="EMBL" id="KAF1927557.1"/>
    </source>
</evidence>
<dbReference type="EMBL" id="ML978971">
    <property type="protein sequence ID" value="KAF1927557.1"/>
    <property type="molecule type" value="Genomic_DNA"/>
</dbReference>
<keyword evidence="2" id="KW-1185">Reference proteome</keyword>
<accession>A0A6A5RPZ1</accession>
<dbReference type="Proteomes" id="UP000800082">
    <property type="component" value="Unassembled WGS sequence"/>
</dbReference>
<dbReference type="OrthoDB" id="5359231at2759"/>
<sequence>MTFFENFSYDVIFELNKYLSLDDVVHLSQTCRQLRASIFSNDQVARQVVGAHHLYTEEASEAQQKIFTYRHALCSIYERRQAFSVARPFAAQVVGQGHSFLYRCGVLCAKRDSTISVTSVRSAGPSFEFNLGQLLLDHEEYHLGNSFEMMYYSEDLLAVLVAINEQESNGGDPQENFIVLTRTTPGLSDRERIIRVVSIGPAADSCRLFVRHTSKYMYFGLHNTLGRDGHRKWVIKGCSLDPDEPDNDIWMNPPLLIEDFHGNDVGSTVAFEIHDGYFYAVSNQGTYEVEEVDWTSFYHCVRFPLDNNAKEAVQRDTRVYRRQHAEGAIHDSWTDLTLQHDEETNELYIVESRREWLGATSKQARTFYTSKIQFPTFVFGDFMPDVGSSSSSTSQPRPLPDNDILTTLLGSSHNANYMPTPEQYSWTRHPEFPTSNRSPFTLAKTKFRAYNYSCSTFLDLVEDENCCTDRSPNSRPCLRLRMGSRRVAPSDTLIIQSGKGKYPVKHNGPIDLSPAEYSPYIDHTHYRYPEINMWPPPPSTCQCAVRLHRIINPVFRSSSTWGGGGIQAVSDERSIVYMVKPSGENVDSALGTIVLVDFGRSNVNLQAGNDLRWERGAGQEARCRDGTCA</sequence>
<name>A0A6A5RPZ1_9PLEO</name>
<protein>
    <recommendedName>
        <fullName evidence="3">F-box domain-containing protein</fullName>
    </recommendedName>
</protein>
<organism evidence="1 2">
    <name type="scientific">Didymella exigua CBS 183.55</name>
    <dbReference type="NCBI Taxonomy" id="1150837"/>
    <lineage>
        <taxon>Eukaryota</taxon>
        <taxon>Fungi</taxon>
        <taxon>Dikarya</taxon>
        <taxon>Ascomycota</taxon>
        <taxon>Pezizomycotina</taxon>
        <taxon>Dothideomycetes</taxon>
        <taxon>Pleosporomycetidae</taxon>
        <taxon>Pleosporales</taxon>
        <taxon>Pleosporineae</taxon>
        <taxon>Didymellaceae</taxon>
        <taxon>Didymella</taxon>
    </lineage>
</organism>
<dbReference type="RefSeq" id="XP_033447809.1">
    <property type="nucleotide sequence ID" value="XM_033586654.1"/>
</dbReference>
<evidence type="ECO:0008006" key="3">
    <source>
        <dbReference type="Google" id="ProtNLM"/>
    </source>
</evidence>
<evidence type="ECO:0000313" key="2">
    <source>
        <dbReference type="Proteomes" id="UP000800082"/>
    </source>
</evidence>
<proteinExistence type="predicted"/>
<dbReference type="GeneID" id="54344300"/>
<reference evidence="1" key="1">
    <citation type="journal article" date="2020" name="Stud. Mycol.">
        <title>101 Dothideomycetes genomes: a test case for predicting lifestyles and emergence of pathogens.</title>
        <authorList>
            <person name="Haridas S."/>
            <person name="Albert R."/>
            <person name="Binder M."/>
            <person name="Bloem J."/>
            <person name="Labutti K."/>
            <person name="Salamov A."/>
            <person name="Andreopoulos B."/>
            <person name="Baker S."/>
            <person name="Barry K."/>
            <person name="Bills G."/>
            <person name="Bluhm B."/>
            <person name="Cannon C."/>
            <person name="Castanera R."/>
            <person name="Culley D."/>
            <person name="Daum C."/>
            <person name="Ezra D."/>
            <person name="Gonzalez J."/>
            <person name="Henrissat B."/>
            <person name="Kuo A."/>
            <person name="Liang C."/>
            <person name="Lipzen A."/>
            <person name="Lutzoni F."/>
            <person name="Magnuson J."/>
            <person name="Mondo S."/>
            <person name="Nolan M."/>
            <person name="Ohm R."/>
            <person name="Pangilinan J."/>
            <person name="Park H.-J."/>
            <person name="Ramirez L."/>
            <person name="Alfaro M."/>
            <person name="Sun H."/>
            <person name="Tritt A."/>
            <person name="Yoshinaga Y."/>
            <person name="Zwiers L.-H."/>
            <person name="Turgeon B."/>
            <person name="Goodwin S."/>
            <person name="Spatafora J."/>
            <person name="Crous P."/>
            <person name="Grigoriev I."/>
        </authorList>
    </citation>
    <scope>NUCLEOTIDE SEQUENCE</scope>
    <source>
        <strain evidence="1">CBS 183.55</strain>
    </source>
</reference>